<dbReference type="EMBL" id="CP121687">
    <property type="protein sequence ID" value="WZL69346.1"/>
    <property type="molecule type" value="Genomic_DNA"/>
</dbReference>
<gene>
    <name evidence="1" type="ORF">QBE51_11150</name>
</gene>
<evidence type="ECO:0000313" key="2">
    <source>
        <dbReference type="Proteomes" id="UP001486565"/>
    </source>
</evidence>
<organism evidence="1 2">
    <name type="scientific">Defluviitalea saccharophila</name>
    <dbReference type="NCBI Taxonomy" id="879970"/>
    <lineage>
        <taxon>Bacteria</taxon>
        <taxon>Bacillati</taxon>
        <taxon>Bacillota</taxon>
        <taxon>Clostridia</taxon>
        <taxon>Lachnospirales</taxon>
        <taxon>Defluviitaleaceae</taxon>
        <taxon>Defluviitalea</taxon>
    </lineage>
</organism>
<sequence>MGPIELEKIKKYLFNVPLEICDMNNPNFKLSGSIINISKNTIAVRINLENVNSDIYLNKIYGIKIFRESSLFAFQGTISSIQDKIANIKILSPIEKIQNRKYCRLKLLGMAKLYIPDLDMTNEAIFYNISEGGLALVTPQILLQGDTILLDITLISIKDLKGGVLKELHTPFFEVIPMSSAVQFIASMEEPKPKNLEEFILTYNKAYAIEFKHDNQKNPDRIRKFIFDTQLKRNEENKNIVTY</sequence>
<name>A0ABZ2Y5M7_9FIRM</name>
<proteinExistence type="predicted"/>
<reference evidence="1 2" key="1">
    <citation type="submission" date="2023-03" db="EMBL/GenBank/DDBJ databases">
        <title>Novel Species.</title>
        <authorList>
            <person name="Ma S."/>
        </authorList>
    </citation>
    <scope>NUCLEOTIDE SEQUENCE [LARGE SCALE GENOMIC DNA]</scope>
    <source>
        <strain evidence="1 2">LIND6LT2</strain>
    </source>
</reference>
<protein>
    <submittedName>
        <fullName evidence="1">PilZ domain-containing protein</fullName>
    </submittedName>
</protein>
<accession>A0ABZ2Y5M7</accession>
<dbReference type="RefSeq" id="WP_341876343.1">
    <property type="nucleotide sequence ID" value="NZ_CP121687.1"/>
</dbReference>
<evidence type="ECO:0000313" key="1">
    <source>
        <dbReference type="EMBL" id="WZL69346.1"/>
    </source>
</evidence>
<dbReference type="Proteomes" id="UP001486565">
    <property type="component" value="Chromosome"/>
</dbReference>
<keyword evidence="2" id="KW-1185">Reference proteome</keyword>